<sequence>MMIKNYLLVAWRNLDKHRFFSTVNITGLSIGLAFVLLIGAYAWGEWQVNALFKDNDRIMLLRSKWSNPEMGFEGTTIGPLAKALQDNYPSLVSSIYRHDAITSIVSIGDKHFREQLQPGDSTFLQVFSFPLLYGDARTALQQPNAVVLTANKARQFFGKTDVVGNTLSIQSFDGKKQDFEITAVMQDPPFNTVSGYTRTSKNEIFLAPGSIAFFGRQSLLDSWQSVYTVGYVVVKPGVTTAQLQQAAATLLKTHTPASVYQHLTVAPIPLDQYYLQMNNGIARKMMLVLLLVAGFILMMAVINFVNISMGNSLTRIKEIGVRKVMGGRKHQLVLQFITESVLVAAFSFMVALLFFVVLRPLFGQVLEKDIPGLNSFPVWFACLPVPVILFTGLVAGIYPAFVLSAQPSVTALKGKLQQVKEKVMLRRGLIVVQFVTAIIVFTGAVVINQQLSYFFNKNLGYDKDHVMSVPVPRDWTATGVRHLESVRNEFAGMGEVTAVSYSYEIPNGNNSGSNMMYRPPMDSSQAITAVNLVTDEQFAAAYGIKMEAGSFFYKNSSSNEDSSRIVLNASAAKALGWKSAQEAMGQPVKLYNYPKVLYVAGVTRDFHFSSLHTPIAPMYITHAHVVPLFRYLSFRLKPGNPSAAIAAIQKKWQALFPDAPFEYRFMDDTIAALYAQEQQMKKAAHWATIVSLLIVLLGVLGIITLSMARRNKEMGIRKILGASPWQITCLFAQEFSGVILIANLVAWPVAWLILQHWLSGYAYRINMGLEPFIVVALSLLLLVCIIVLGMTRKLAVTAPVKSLRTE</sequence>
<evidence type="ECO:0000313" key="9">
    <source>
        <dbReference type="EMBL" id="MBC9931676.1"/>
    </source>
</evidence>
<feature type="transmembrane region" description="Helical" evidence="6">
    <location>
        <begin position="378"/>
        <end position="403"/>
    </location>
</feature>
<comment type="caution">
    <text evidence="9">The sequence shown here is derived from an EMBL/GenBank/DDBJ whole genome shotgun (WGS) entry which is preliminary data.</text>
</comment>
<dbReference type="EMBL" id="JACVFC010000001">
    <property type="protein sequence ID" value="MBC9931676.1"/>
    <property type="molecule type" value="Genomic_DNA"/>
</dbReference>
<dbReference type="InterPro" id="IPR025857">
    <property type="entry name" value="MacB_PCD"/>
</dbReference>
<evidence type="ECO:0000256" key="6">
    <source>
        <dbReference type="SAM" id="Phobius"/>
    </source>
</evidence>
<dbReference type="InterPro" id="IPR050250">
    <property type="entry name" value="Macrolide_Exporter_MacB"/>
</dbReference>
<feature type="domain" description="ABC3 transporter permease C-terminal" evidence="7">
    <location>
        <begin position="291"/>
        <end position="403"/>
    </location>
</feature>
<reference evidence="9 10" key="1">
    <citation type="submission" date="2020-09" db="EMBL/GenBank/DDBJ databases">
        <title>Genome sequences of type strains of Chitinophaga qingshengii and Chitinophaga varians.</title>
        <authorList>
            <person name="Kittiwongwattana C."/>
        </authorList>
    </citation>
    <scope>NUCLEOTIDE SEQUENCE [LARGE SCALE GENOMIC DNA]</scope>
    <source>
        <strain evidence="9 10">JCM 30026</strain>
    </source>
</reference>
<gene>
    <name evidence="9" type="ORF">ICL07_14915</name>
</gene>
<feature type="transmembrane region" description="Helical" evidence="6">
    <location>
        <begin position="332"/>
        <end position="358"/>
    </location>
</feature>
<keyword evidence="5 6" id="KW-0472">Membrane</keyword>
<evidence type="ECO:0000256" key="1">
    <source>
        <dbReference type="ARBA" id="ARBA00004651"/>
    </source>
</evidence>
<keyword evidence="2" id="KW-1003">Cell membrane</keyword>
<feature type="transmembrane region" description="Helical" evidence="6">
    <location>
        <begin position="772"/>
        <end position="791"/>
    </location>
</feature>
<dbReference type="Proteomes" id="UP000659124">
    <property type="component" value="Unassembled WGS sequence"/>
</dbReference>
<feature type="transmembrane region" description="Helical" evidence="6">
    <location>
        <begin position="285"/>
        <end position="307"/>
    </location>
</feature>
<name>A0ABR7TQ79_9BACT</name>
<feature type="domain" description="MacB-like periplasmic core" evidence="8">
    <location>
        <begin position="21"/>
        <end position="248"/>
    </location>
</feature>
<keyword evidence="3 6" id="KW-0812">Transmembrane</keyword>
<dbReference type="RefSeq" id="WP_188088686.1">
    <property type="nucleotide sequence ID" value="NZ_JACVFC010000001.1"/>
</dbReference>
<feature type="transmembrane region" description="Helical" evidence="6">
    <location>
        <begin position="424"/>
        <end position="447"/>
    </location>
</feature>
<evidence type="ECO:0000256" key="2">
    <source>
        <dbReference type="ARBA" id="ARBA00022475"/>
    </source>
</evidence>
<protein>
    <submittedName>
        <fullName evidence="9">ABC transporter permease</fullName>
    </submittedName>
</protein>
<feature type="domain" description="ABC3 transporter permease C-terminal" evidence="7">
    <location>
        <begin position="689"/>
        <end position="789"/>
    </location>
</feature>
<feature type="transmembrane region" description="Helical" evidence="6">
    <location>
        <begin position="686"/>
        <end position="708"/>
    </location>
</feature>
<evidence type="ECO:0000259" key="8">
    <source>
        <dbReference type="Pfam" id="PF12704"/>
    </source>
</evidence>
<dbReference type="PANTHER" id="PTHR30572">
    <property type="entry name" value="MEMBRANE COMPONENT OF TRANSPORTER-RELATED"/>
    <property type="match status" value="1"/>
</dbReference>
<feature type="domain" description="MacB-like periplasmic core" evidence="8">
    <location>
        <begin position="438"/>
        <end position="648"/>
    </location>
</feature>
<evidence type="ECO:0000256" key="4">
    <source>
        <dbReference type="ARBA" id="ARBA00022989"/>
    </source>
</evidence>
<dbReference type="PANTHER" id="PTHR30572:SF18">
    <property type="entry name" value="ABC-TYPE MACROLIDE FAMILY EXPORT SYSTEM PERMEASE COMPONENT 2"/>
    <property type="match status" value="1"/>
</dbReference>
<evidence type="ECO:0000256" key="5">
    <source>
        <dbReference type="ARBA" id="ARBA00023136"/>
    </source>
</evidence>
<feature type="transmembrane region" description="Helical" evidence="6">
    <location>
        <begin position="729"/>
        <end position="752"/>
    </location>
</feature>
<comment type="subcellular location">
    <subcellularLocation>
        <location evidence="1">Cell membrane</location>
        <topology evidence="1">Multi-pass membrane protein</topology>
    </subcellularLocation>
</comment>
<dbReference type="InterPro" id="IPR003838">
    <property type="entry name" value="ABC3_permease_C"/>
</dbReference>
<evidence type="ECO:0000259" key="7">
    <source>
        <dbReference type="Pfam" id="PF02687"/>
    </source>
</evidence>
<proteinExistence type="predicted"/>
<keyword evidence="4 6" id="KW-1133">Transmembrane helix</keyword>
<dbReference type="Pfam" id="PF12704">
    <property type="entry name" value="MacB_PCD"/>
    <property type="match status" value="2"/>
</dbReference>
<accession>A0ABR7TQ79</accession>
<evidence type="ECO:0000313" key="10">
    <source>
        <dbReference type="Proteomes" id="UP000659124"/>
    </source>
</evidence>
<dbReference type="Pfam" id="PF02687">
    <property type="entry name" value="FtsX"/>
    <property type="match status" value="2"/>
</dbReference>
<organism evidence="9 10">
    <name type="scientific">Chitinophaga qingshengii</name>
    <dbReference type="NCBI Taxonomy" id="1569794"/>
    <lineage>
        <taxon>Bacteria</taxon>
        <taxon>Pseudomonadati</taxon>
        <taxon>Bacteroidota</taxon>
        <taxon>Chitinophagia</taxon>
        <taxon>Chitinophagales</taxon>
        <taxon>Chitinophagaceae</taxon>
        <taxon>Chitinophaga</taxon>
    </lineage>
</organism>
<keyword evidence="10" id="KW-1185">Reference proteome</keyword>
<evidence type="ECO:0000256" key="3">
    <source>
        <dbReference type="ARBA" id="ARBA00022692"/>
    </source>
</evidence>
<feature type="transmembrane region" description="Helical" evidence="6">
    <location>
        <begin position="21"/>
        <end position="43"/>
    </location>
</feature>